<proteinExistence type="predicted"/>
<evidence type="ECO:0000313" key="2">
    <source>
        <dbReference type="Proteomes" id="UP001064048"/>
    </source>
</evidence>
<name>A0ACC0KMR7_CHOFU</name>
<evidence type="ECO:0000313" key="1">
    <source>
        <dbReference type="EMBL" id="KAI8437824.1"/>
    </source>
</evidence>
<accession>A0ACC0KMR7</accession>
<organism evidence="1 2">
    <name type="scientific">Choristoneura fumiferana</name>
    <name type="common">Spruce budworm moth</name>
    <name type="synonym">Archips fumiferana</name>
    <dbReference type="NCBI Taxonomy" id="7141"/>
    <lineage>
        <taxon>Eukaryota</taxon>
        <taxon>Metazoa</taxon>
        <taxon>Ecdysozoa</taxon>
        <taxon>Arthropoda</taxon>
        <taxon>Hexapoda</taxon>
        <taxon>Insecta</taxon>
        <taxon>Pterygota</taxon>
        <taxon>Neoptera</taxon>
        <taxon>Endopterygota</taxon>
        <taxon>Lepidoptera</taxon>
        <taxon>Glossata</taxon>
        <taxon>Ditrysia</taxon>
        <taxon>Tortricoidea</taxon>
        <taxon>Tortricidae</taxon>
        <taxon>Tortricinae</taxon>
        <taxon>Choristoneura</taxon>
    </lineage>
</organism>
<protein>
    <submittedName>
        <fullName evidence="1">Uncharacterized protein</fullName>
    </submittedName>
</protein>
<dbReference type="EMBL" id="CM046120">
    <property type="protein sequence ID" value="KAI8437824.1"/>
    <property type="molecule type" value="Genomic_DNA"/>
</dbReference>
<dbReference type="Proteomes" id="UP001064048">
    <property type="component" value="Chromosome 20"/>
</dbReference>
<sequence length="93" mass="9849">MQGFKTFVLLAVVVALLGLARAAPAENESTGLAQLSELAGMEQLPELLVWPSPAELSAPAARRCTASACRSLCRALGWNNGVCLDATRCRCFN</sequence>
<keyword evidence="2" id="KW-1185">Reference proteome</keyword>
<reference evidence="1 2" key="1">
    <citation type="journal article" date="2022" name="Genome Biol. Evol.">
        <title>The Spruce Budworm Genome: Reconstructing the Evolutionary History of Antifreeze Proteins.</title>
        <authorList>
            <person name="Beliveau C."/>
            <person name="Gagne P."/>
            <person name="Picq S."/>
            <person name="Vernygora O."/>
            <person name="Keeling C.I."/>
            <person name="Pinkney K."/>
            <person name="Doucet D."/>
            <person name="Wen F."/>
            <person name="Johnston J.S."/>
            <person name="Maaroufi H."/>
            <person name="Boyle B."/>
            <person name="Laroche J."/>
            <person name="Dewar K."/>
            <person name="Juretic N."/>
            <person name="Blackburn G."/>
            <person name="Nisole A."/>
            <person name="Brunet B."/>
            <person name="Brandao M."/>
            <person name="Lumley L."/>
            <person name="Duan J."/>
            <person name="Quan G."/>
            <person name="Lucarotti C.J."/>
            <person name="Roe A.D."/>
            <person name="Sperling F.A.H."/>
            <person name="Levesque R.C."/>
            <person name="Cusson M."/>
        </authorList>
    </citation>
    <scope>NUCLEOTIDE SEQUENCE [LARGE SCALE GENOMIC DNA]</scope>
    <source>
        <strain evidence="1">Glfc:IPQL:Cfum</strain>
    </source>
</reference>
<gene>
    <name evidence="1" type="ORF">MSG28_012042</name>
</gene>
<comment type="caution">
    <text evidence="1">The sequence shown here is derived from an EMBL/GenBank/DDBJ whole genome shotgun (WGS) entry which is preliminary data.</text>
</comment>